<dbReference type="OMA" id="NEDERCT"/>
<feature type="compositionally biased region" description="Low complexity" evidence="1">
    <location>
        <begin position="208"/>
        <end position="220"/>
    </location>
</feature>
<feature type="domain" description="Protein kinase" evidence="2">
    <location>
        <begin position="385"/>
        <end position="780"/>
    </location>
</feature>
<evidence type="ECO:0000313" key="3">
    <source>
        <dbReference type="EMBL" id="KJA17741.1"/>
    </source>
</evidence>
<dbReference type="InterPro" id="IPR040976">
    <property type="entry name" value="Pkinase_fungal"/>
</dbReference>
<organism evidence="3 4">
    <name type="scientific">Hypholoma sublateritium (strain FD-334 SS-4)</name>
    <dbReference type="NCBI Taxonomy" id="945553"/>
    <lineage>
        <taxon>Eukaryota</taxon>
        <taxon>Fungi</taxon>
        <taxon>Dikarya</taxon>
        <taxon>Basidiomycota</taxon>
        <taxon>Agaricomycotina</taxon>
        <taxon>Agaricomycetes</taxon>
        <taxon>Agaricomycetidae</taxon>
        <taxon>Agaricales</taxon>
        <taxon>Agaricineae</taxon>
        <taxon>Strophariaceae</taxon>
        <taxon>Hypholoma</taxon>
    </lineage>
</organism>
<reference evidence="4" key="1">
    <citation type="submission" date="2014-04" db="EMBL/GenBank/DDBJ databases">
        <title>Evolutionary Origins and Diversification of the Mycorrhizal Mutualists.</title>
        <authorList>
            <consortium name="DOE Joint Genome Institute"/>
            <consortium name="Mycorrhizal Genomics Consortium"/>
            <person name="Kohler A."/>
            <person name="Kuo A."/>
            <person name="Nagy L.G."/>
            <person name="Floudas D."/>
            <person name="Copeland A."/>
            <person name="Barry K.W."/>
            <person name="Cichocki N."/>
            <person name="Veneault-Fourrey C."/>
            <person name="LaButti K."/>
            <person name="Lindquist E.A."/>
            <person name="Lipzen A."/>
            <person name="Lundell T."/>
            <person name="Morin E."/>
            <person name="Murat C."/>
            <person name="Riley R."/>
            <person name="Ohm R."/>
            <person name="Sun H."/>
            <person name="Tunlid A."/>
            <person name="Henrissat B."/>
            <person name="Grigoriev I.V."/>
            <person name="Hibbett D.S."/>
            <person name="Martin F."/>
        </authorList>
    </citation>
    <scope>NUCLEOTIDE SEQUENCE [LARGE SCALE GENOMIC DNA]</scope>
    <source>
        <strain evidence="4">FD-334 SS-4</strain>
    </source>
</reference>
<proteinExistence type="predicted"/>
<dbReference type="Gene3D" id="1.10.510.10">
    <property type="entry name" value="Transferase(Phosphotransferase) domain 1"/>
    <property type="match status" value="1"/>
</dbReference>
<gene>
    <name evidence="3" type="ORF">HYPSUDRAFT_1005903</name>
</gene>
<evidence type="ECO:0000313" key="4">
    <source>
        <dbReference type="Proteomes" id="UP000054270"/>
    </source>
</evidence>
<evidence type="ECO:0000259" key="2">
    <source>
        <dbReference type="PROSITE" id="PS50011"/>
    </source>
</evidence>
<evidence type="ECO:0000256" key="1">
    <source>
        <dbReference type="SAM" id="MobiDB-lite"/>
    </source>
</evidence>
<dbReference type="GO" id="GO:0005524">
    <property type="term" value="F:ATP binding"/>
    <property type="evidence" value="ECO:0007669"/>
    <property type="project" value="InterPro"/>
</dbReference>
<name>A0A0D2NM51_HYPSF</name>
<keyword evidence="4" id="KW-1185">Reference proteome</keyword>
<dbReference type="GO" id="GO:0004672">
    <property type="term" value="F:protein kinase activity"/>
    <property type="evidence" value="ECO:0007669"/>
    <property type="project" value="InterPro"/>
</dbReference>
<dbReference type="InterPro" id="IPR000719">
    <property type="entry name" value="Prot_kinase_dom"/>
</dbReference>
<protein>
    <recommendedName>
        <fullName evidence="2">Protein kinase domain-containing protein</fullName>
    </recommendedName>
</protein>
<accession>A0A0D2NM51</accession>
<dbReference type="SUPFAM" id="SSF56112">
    <property type="entry name" value="Protein kinase-like (PK-like)"/>
    <property type="match status" value="1"/>
</dbReference>
<dbReference type="PROSITE" id="PS50011">
    <property type="entry name" value="PROTEIN_KINASE_DOM"/>
    <property type="match status" value="1"/>
</dbReference>
<dbReference type="Proteomes" id="UP000054270">
    <property type="component" value="Unassembled WGS sequence"/>
</dbReference>
<dbReference type="STRING" id="945553.A0A0D2NM51"/>
<dbReference type="OrthoDB" id="5569250at2759"/>
<dbReference type="AlphaFoldDB" id="A0A0D2NM51"/>
<sequence length="780" mass="87945">MVASFSSSGNSSDQSPQSSFSTACSSLRIRPGSAIYQDVPVVCFVQQVWGLDTEKIDTISATALKLDKGSLSAYKSILMSEESFDTGLLHQPFRVMTRDLLKDICRLFPNDDPKPSTYLWDGKKRFIMSGKIHKTSRQRPRNPDLLDVYVPIFGDGLVFDPDELPRPTNAPTPTWGEIRAIFEFNKEELSCIDDVAEESEATLETENSVSPAASPTSGASAKAGAKRCRSCGTDCESIDSDGRLRKKARGETTVTHEITLATYALECLYTGNRHYVTGFFIDGVNITIWYYDRTASMHCSSFDFTTPEGIVNLGLGLFALSQCNMKHSGFDPFLHRFTSPPCGQPILPDAVTTLVKPEVDMTKLCYKFPLLGCEDRIFAVKEVLYRSPSLNGRGSFVTVINEGVVGDTLCETDYILKLSWQESTRCHEGDILARLHRAIPGWSDHLPIPIFHAKIDAADIDLPRTRIRKLLREENITDHLKALEFPDRDLHIFVTNRFKHIWEAESVGEFKRIFLDCVECHYHAWNTGKVLHRDISENNLMIYQPEIRHKDAGDAASDPLDKLEYVPLSRGILNDFDLASELGSDGASVTADQHYDFIGTFPFMAQELLRNKQSAKLELENGAEDKFQTSPEIPLRPKHHLYRYDLESFLYVLIWATTHYDLKNHIRLPSSEVPCLWNWEHPDINVDVTSKIMLILGDGGEMEQIEGSVIEGWEDVWINWVRPLLNIFEDGWIAARSASRHKLADFDFDTCGGEITFEKFMAALGEVPRGLNATTQPRFL</sequence>
<dbReference type="PANTHER" id="PTHR38248:SF2">
    <property type="entry name" value="FUNK1 11"/>
    <property type="match status" value="1"/>
</dbReference>
<dbReference type="EMBL" id="KN817599">
    <property type="protein sequence ID" value="KJA17741.1"/>
    <property type="molecule type" value="Genomic_DNA"/>
</dbReference>
<feature type="region of interest" description="Disordered" evidence="1">
    <location>
        <begin position="200"/>
        <end position="220"/>
    </location>
</feature>
<dbReference type="PANTHER" id="PTHR38248">
    <property type="entry name" value="FUNK1 6"/>
    <property type="match status" value="1"/>
</dbReference>
<dbReference type="Pfam" id="PF17667">
    <property type="entry name" value="Pkinase_fungal"/>
    <property type="match status" value="1"/>
</dbReference>
<dbReference type="InterPro" id="IPR011009">
    <property type="entry name" value="Kinase-like_dom_sf"/>
</dbReference>